<comment type="caution">
    <text evidence="2">The sequence shown here is derived from an EMBL/GenBank/DDBJ whole genome shotgun (WGS) entry which is preliminary data.</text>
</comment>
<reference evidence="2 3" key="1">
    <citation type="journal article" date="2021" name="Commun. Biol.">
        <title>The genome of Shorea leprosula (Dipterocarpaceae) highlights the ecological relevance of drought in aseasonal tropical rainforests.</title>
        <authorList>
            <person name="Ng K.K.S."/>
            <person name="Kobayashi M.J."/>
            <person name="Fawcett J.A."/>
            <person name="Hatakeyama M."/>
            <person name="Paape T."/>
            <person name="Ng C.H."/>
            <person name="Ang C.C."/>
            <person name="Tnah L.H."/>
            <person name="Lee C.T."/>
            <person name="Nishiyama T."/>
            <person name="Sese J."/>
            <person name="O'Brien M.J."/>
            <person name="Copetti D."/>
            <person name="Mohd Noor M.I."/>
            <person name="Ong R.C."/>
            <person name="Putra M."/>
            <person name="Sireger I.Z."/>
            <person name="Indrioko S."/>
            <person name="Kosugi Y."/>
            <person name="Izuno A."/>
            <person name="Isagi Y."/>
            <person name="Lee S.L."/>
            <person name="Shimizu K.K."/>
        </authorList>
    </citation>
    <scope>NUCLEOTIDE SEQUENCE [LARGE SCALE GENOMIC DNA]</scope>
    <source>
        <strain evidence="2">214</strain>
    </source>
</reference>
<accession>A0AAV5J368</accession>
<evidence type="ECO:0000313" key="3">
    <source>
        <dbReference type="Proteomes" id="UP001054252"/>
    </source>
</evidence>
<feature type="region of interest" description="Disordered" evidence="1">
    <location>
        <begin position="41"/>
        <end position="79"/>
    </location>
</feature>
<gene>
    <name evidence="2" type="ORF">SLEP1_g17354</name>
</gene>
<dbReference type="AlphaFoldDB" id="A0AAV5J368"/>
<evidence type="ECO:0000313" key="2">
    <source>
        <dbReference type="EMBL" id="GKV05330.1"/>
    </source>
</evidence>
<organism evidence="2 3">
    <name type="scientific">Rubroshorea leprosula</name>
    <dbReference type="NCBI Taxonomy" id="152421"/>
    <lineage>
        <taxon>Eukaryota</taxon>
        <taxon>Viridiplantae</taxon>
        <taxon>Streptophyta</taxon>
        <taxon>Embryophyta</taxon>
        <taxon>Tracheophyta</taxon>
        <taxon>Spermatophyta</taxon>
        <taxon>Magnoliopsida</taxon>
        <taxon>eudicotyledons</taxon>
        <taxon>Gunneridae</taxon>
        <taxon>Pentapetalae</taxon>
        <taxon>rosids</taxon>
        <taxon>malvids</taxon>
        <taxon>Malvales</taxon>
        <taxon>Dipterocarpaceae</taxon>
        <taxon>Rubroshorea</taxon>
    </lineage>
</organism>
<evidence type="ECO:0000256" key="1">
    <source>
        <dbReference type="SAM" id="MobiDB-lite"/>
    </source>
</evidence>
<sequence length="295" mass="33287">MSCTFGLSELFDIVVTPSNLGLSLVREVRIRSKSEIECEGEIIEDPNYSPPPTPCSESYEMEEMSEGSGGSGRSGEEEGEVIPSTILDVDNSRGKCYNEVEDMVGEVMGYDWDQERAYLVPNDHWMLLYAYYMVAGLRCPIPELLVALLKNYGLRLTQLIPDVGGSNKEKGWFYFTPRMVGECGRTDAEVEELCRWKRKKMNSNKYKLSEGEYKEVERLKMGDEEVADIMHLTSLEMLDAIEVYGKSSLSGEMNQLMIRGKTVRLLEKRSKTPTLVTVEERVEGGTSRPHQSGEA</sequence>
<proteinExistence type="predicted"/>
<dbReference type="Proteomes" id="UP001054252">
    <property type="component" value="Unassembled WGS sequence"/>
</dbReference>
<keyword evidence="3" id="KW-1185">Reference proteome</keyword>
<dbReference type="EMBL" id="BPVZ01000023">
    <property type="protein sequence ID" value="GKV05330.1"/>
    <property type="molecule type" value="Genomic_DNA"/>
</dbReference>
<name>A0AAV5J368_9ROSI</name>
<protein>
    <submittedName>
        <fullName evidence="2">Uncharacterized protein</fullName>
    </submittedName>
</protein>